<evidence type="ECO:0000313" key="14">
    <source>
        <dbReference type="Proteomes" id="UP000326396"/>
    </source>
</evidence>
<feature type="domain" description="DUF2921" evidence="12">
    <location>
        <begin position="562"/>
        <end position="760"/>
    </location>
</feature>
<keyword evidence="6 10" id="KW-0812">Transmembrane</keyword>
<evidence type="ECO:0000256" key="2">
    <source>
        <dbReference type="ARBA" id="ARBA00004127"/>
    </source>
</evidence>
<evidence type="ECO:0000259" key="12">
    <source>
        <dbReference type="Pfam" id="PF25333"/>
    </source>
</evidence>
<evidence type="ECO:0000256" key="10">
    <source>
        <dbReference type="SAM" id="Phobius"/>
    </source>
</evidence>
<dbReference type="Pfam" id="PF25333">
    <property type="entry name" value="DUF2921_N"/>
    <property type="match status" value="3"/>
</dbReference>
<evidence type="ECO:0000256" key="5">
    <source>
        <dbReference type="ARBA" id="ARBA00022679"/>
    </source>
</evidence>
<dbReference type="EC" id="2.3.2.27" evidence="4"/>
<comment type="pathway">
    <text evidence="3">Protein modification; protein ubiquitination.</text>
</comment>
<feature type="domain" description="DUF2921" evidence="12">
    <location>
        <begin position="87"/>
        <end position="311"/>
    </location>
</feature>
<dbReference type="GO" id="GO:0012505">
    <property type="term" value="C:endomembrane system"/>
    <property type="evidence" value="ECO:0007669"/>
    <property type="project" value="UniProtKB-SubCell"/>
</dbReference>
<evidence type="ECO:0000256" key="3">
    <source>
        <dbReference type="ARBA" id="ARBA00004906"/>
    </source>
</evidence>
<feature type="transmembrane region" description="Helical" evidence="10">
    <location>
        <begin position="817"/>
        <end position="839"/>
    </location>
</feature>
<dbReference type="InterPro" id="IPR057425">
    <property type="entry name" value="DUF2921_N"/>
</dbReference>
<dbReference type="GO" id="GO:0061630">
    <property type="term" value="F:ubiquitin protein ligase activity"/>
    <property type="evidence" value="ECO:0007669"/>
    <property type="project" value="UniProtKB-EC"/>
</dbReference>
<accession>A0A5N6NBV0</accession>
<feature type="domain" description="DUF2921" evidence="12">
    <location>
        <begin position="331"/>
        <end position="525"/>
    </location>
</feature>
<keyword evidence="9 10" id="KW-0472">Membrane</keyword>
<keyword evidence="14" id="KW-1185">Reference proteome</keyword>
<feature type="domain" description="SWEET-like" evidence="11">
    <location>
        <begin position="772"/>
        <end position="1035"/>
    </location>
</feature>
<gene>
    <name evidence="13" type="ORF">E3N88_22932</name>
</gene>
<dbReference type="AlphaFoldDB" id="A0A5N6NBV0"/>
<feature type="transmembrane region" description="Helical" evidence="10">
    <location>
        <begin position="785"/>
        <end position="805"/>
    </location>
</feature>
<comment type="caution">
    <text evidence="13">The sequence shown here is derived from an EMBL/GenBank/DDBJ whole genome shotgun (WGS) entry which is preliminary data.</text>
</comment>
<keyword evidence="7" id="KW-0833">Ubl conjugation pathway</keyword>
<proteinExistence type="predicted"/>
<dbReference type="OrthoDB" id="618601at2759"/>
<protein>
    <recommendedName>
        <fullName evidence="4">RING-type E3 ubiquitin transferase</fullName>
        <ecNumber evidence="4">2.3.2.27</ecNumber>
    </recommendedName>
</protein>
<evidence type="ECO:0000256" key="8">
    <source>
        <dbReference type="ARBA" id="ARBA00022989"/>
    </source>
</evidence>
<reference evidence="13 14" key="1">
    <citation type="submission" date="2019-05" db="EMBL/GenBank/DDBJ databases">
        <title>Mikania micrantha, genome provides insights into the molecular mechanism of rapid growth.</title>
        <authorList>
            <person name="Liu B."/>
        </authorList>
    </citation>
    <scope>NUCLEOTIDE SEQUENCE [LARGE SCALE GENOMIC DNA]</scope>
    <source>
        <strain evidence="13">NLD-2019</strain>
        <tissue evidence="13">Leaf</tissue>
    </source>
</reference>
<evidence type="ECO:0000256" key="4">
    <source>
        <dbReference type="ARBA" id="ARBA00012483"/>
    </source>
</evidence>
<evidence type="ECO:0000256" key="7">
    <source>
        <dbReference type="ARBA" id="ARBA00022786"/>
    </source>
</evidence>
<feature type="transmembrane region" description="Helical" evidence="10">
    <location>
        <begin position="859"/>
        <end position="879"/>
    </location>
</feature>
<dbReference type="PANTHER" id="PTHR33389:SF4">
    <property type="entry name" value="PII, URIDYLYLTRANSFERASE (DUF2921)"/>
    <property type="match status" value="1"/>
</dbReference>
<evidence type="ECO:0000259" key="11">
    <source>
        <dbReference type="Pfam" id="PF11145"/>
    </source>
</evidence>
<keyword evidence="5" id="KW-0808">Transferase</keyword>
<dbReference type="InterPro" id="IPR021319">
    <property type="entry name" value="DUF2921"/>
</dbReference>
<name>A0A5N6NBV0_9ASTR</name>
<comment type="catalytic activity">
    <reaction evidence="1">
        <text>S-ubiquitinyl-[E2 ubiquitin-conjugating enzyme]-L-cysteine + [acceptor protein]-L-lysine = [E2 ubiquitin-conjugating enzyme]-L-cysteine + N(6)-ubiquitinyl-[acceptor protein]-L-lysine.</text>
        <dbReference type="EC" id="2.3.2.27"/>
    </reaction>
</comment>
<feature type="transmembrane region" description="Helical" evidence="10">
    <location>
        <begin position="906"/>
        <end position="925"/>
    </location>
</feature>
<keyword evidence="8 10" id="KW-1133">Transmembrane helix</keyword>
<dbReference type="Pfam" id="PF11145">
    <property type="entry name" value="DUF2921"/>
    <property type="match status" value="1"/>
</dbReference>
<dbReference type="Proteomes" id="UP000326396">
    <property type="component" value="Linkage Group LG2"/>
</dbReference>
<comment type="subcellular location">
    <subcellularLocation>
        <location evidence="2">Endomembrane system</location>
        <topology evidence="2">Multi-pass membrane protein</topology>
    </subcellularLocation>
</comment>
<organism evidence="13 14">
    <name type="scientific">Mikania micrantha</name>
    <name type="common">bitter vine</name>
    <dbReference type="NCBI Taxonomy" id="192012"/>
    <lineage>
        <taxon>Eukaryota</taxon>
        <taxon>Viridiplantae</taxon>
        <taxon>Streptophyta</taxon>
        <taxon>Embryophyta</taxon>
        <taxon>Tracheophyta</taxon>
        <taxon>Spermatophyta</taxon>
        <taxon>Magnoliopsida</taxon>
        <taxon>eudicotyledons</taxon>
        <taxon>Gunneridae</taxon>
        <taxon>Pentapetalae</taxon>
        <taxon>asterids</taxon>
        <taxon>campanulids</taxon>
        <taxon>Asterales</taxon>
        <taxon>Asteraceae</taxon>
        <taxon>Asteroideae</taxon>
        <taxon>Heliantheae alliance</taxon>
        <taxon>Eupatorieae</taxon>
        <taxon>Mikania</taxon>
    </lineage>
</organism>
<dbReference type="EMBL" id="SZYD01000012">
    <property type="protein sequence ID" value="KAD4585331.1"/>
    <property type="molecule type" value="Genomic_DNA"/>
</dbReference>
<dbReference type="PANTHER" id="PTHR33389">
    <property type="entry name" value="FAMILY PROTEIN, PUTATIVE (DUF2921)-RELATED"/>
    <property type="match status" value="1"/>
</dbReference>
<evidence type="ECO:0000313" key="13">
    <source>
        <dbReference type="EMBL" id="KAD4585331.1"/>
    </source>
</evidence>
<sequence length="1085" mass="122395">MSPNSVDFNFSRSSHLQLIILQISQVEQQAKDLKDQPFDLQSSSSHQTDHNLRLAIAQVAIDGGRFGGFRSRNEPKITYKYDRIDEVKKKCSSILPPDSNKKPYGKRLYGIKDKLSFINGDWWQDLDKSPLMPFYHKPNGSNSDPRLNVSSFDSRSPLNLVSFWVTDVDRAHRSRNSVNINGILQLGITMLGSFGYTPYENDPTFHIYQDHSDLTVSFQGIVYDNSEDDNNGDTVICLLGSTMLPFRYRDSSNPWDWIKEPGFMTNPPLNQDDQILLTIHYPKTFTLTKRGISGVLRSLNPKTNEKYFDDVHISSSLSGSASYEFKSQKLVSKACAPYPFKENVTDGIGLYKGSDFCLILERFTGQDPLTVVPNWKCNRPGNVCSKLGPFDSDDSIRSTNGSFKGVRLSFQDVRCEEPSVKGKNGKYLKVSGIIRVVPPYENPYRAAQRTGLNNMTLSVEGMWESSSGQLCMIGCRGAVDQESNGCDSRVCLYIPLSFSIQQRSIIIGTISSVEDGDTNNSSYFPLVFEKLVRASELYDQYTDSKPYYTYSKIKFAGSVLEKTEPFSFGTVVKKSLLNFPKLGDADSYLLALSVLSEDLTLHHPAVPDPQANRASRTDLQVEILSIGPLFGHYWSLLNGSVTEEDGPYHSKETYTEKQLLLNVSAQISLSGPQYGNFSNLFVEGLYHPLVGKMYLMGCRDVRASWNVLYESMDLENGLDCWIEVVVSYPPTTTRWLVNPTARISISSQRNAVDPLYFKPVKLQTVPIMYRAQREDILSRQGVEGILRALTLSVAIACILSELFYIKENSDSSPYVSIVMLSVQAFGYAIPLVTGAEAIFKKSKSYEESWVLEKSQMIQVIDYTVKILVLVSFSLIIRLYQKVWRARVRLYSRAPLEPSRAPSDKRVLLVTVVIHLVGFVCVFMVHKVQPWLVELEEYAGLVQDFFLLPQVIGNLIWQIGCIPLRKSYFIGLTVIQLLPHVYDYIRSPIPNPYFSEEYEFVDPRLDFYSKVGDVLIPVIAVLLAVLVHVQQKLGYEKLARVLDFGKFRVLPRPSVAYERLPPVVAEAEMTSGVNGDGVMRKDVDIE</sequence>
<evidence type="ECO:0000256" key="6">
    <source>
        <dbReference type="ARBA" id="ARBA00022692"/>
    </source>
</evidence>
<evidence type="ECO:0000256" key="1">
    <source>
        <dbReference type="ARBA" id="ARBA00000900"/>
    </source>
</evidence>
<feature type="transmembrane region" description="Helical" evidence="10">
    <location>
        <begin position="1006"/>
        <end position="1026"/>
    </location>
</feature>
<evidence type="ECO:0000256" key="9">
    <source>
        <dbReference type="ARBA" id="ARBA00023136"/>
    </source>
</evidence>